<feature type="domain" description="Fibrinogen alpha/beta/gamma chain coiled coil" evidence="12">
    <location>
        <begin position="44"/>
        <end position="188"/>
    </location>
</feature>
<dbReference type="PANTHER" id="PTHR47221">
    <property type="entry name" value="FIBRINOGEN ALPHA CHAIN"/>
    <property type="match status" value="1"/>
</dbReference>
<dbReference type="SMART" id="SM01212">
    <property type="entry name" value="Fib_alpha"/>
    <property type="match status" value="2"/>
</dbReference>
<dbReference type="InterPro" id="IPR037579">
    <property type="entry name" value="FIB_ANG-like"/>
</dbReference>
<dbReference type="InterPro" id="IPR012290">
    <property type="entry name" value="Fibrinogen_a/b/g_coil_dom"/>
</dbReference>
<evidence type="ECO:0000256" key="7">
    <source>
        <dbReference type="ARBA" id="ARBA00023157"/>
    </source>
</evidence>
<feature type="domain" description="Fibrinogen alpha/beta/gamma chain coiled coil" evidence="12">
    <location>
        <begin position="307"/>
        <end position="446"/>
    </location>
</feature>
<feature type="chain" id="PRO_5034516046" evidence="11">
    <location>
        <begin position="20"/>
        <end position="526"/>
    </location>
</feature>
<dbReference type="AlphaFoldDB" id="A0A8C9RJL3"/>
<organism evidence="13 14">
    <name type="scientific">Scleropages formosus</name>
    <name type="common">Asian bonytongue</name>
    <name type="synonym">Osteoglossum formosum</name>
    <dbReference type="NCBI Taxonomy" id="113540"/>
    <lineage>
        <taxon>Eukaryota</taxon>
        <taxon>Metazoa</taxon>
        <taxon>Chordata</taxon>
        <taxon>Craniata</taxon>
        <taxon>Vertebrata</taxon>
        <taxon>Euteleostomi</taxon>
        <taxon>Actinopterygii</taxon>
        <taxon>Neopterygii</taxon>
        <taxon>Teleostei</taxon>
        <taxon>Osteoglossocephala</taxon>
        <taxon>Osteoglossomorpha</taxon>
        <taxon>Osteoglossiformes</taxon>
        <taxon>Osteoglossidae</taxon>
        <taxon>Scleropages</taxon>
    </lineage>
</organism>
<reference evidence="13" key="2">
    <citation type="submission" date="2025-08" db="UniProtKB">
        <authorList>
            <consortium name="Ensembl"/>
        </authorList>
    </citation>
    <scope>IDENTIFICATION</scope>
</reference>
<dbReference type="Proteomes" id="UP000694397">
    <property type="component" value="Chromosome 3"/>
</dbReference>
<dbReference type="OrthoDB" id="9945370at2759"/>
<feature type="compositionally biased region" description="Polar residues" evidence="10">
    <location>
        <begin position="262"/>
        <end position="278"/>
    </location>
</feature>
<dbReference type="Pfam" id="PF08702">
    <property type="entry name" value="Fib_alpha"/>
    <property type="match status" value="2"/>
</dbReference>
<reference evidence="13" key="3">
    <citation type="submission" date="2025-09" db="UniProtKB">
        <authorList>
            <consortium name="Ensembl"/>
        </authorList>
    </citation>
    <scope>IDENTIFICATION</scope>
</reference>
<dbReference type="GO" id="GO:0005102">
    <property type="term" value="F:signaling receptor binding"/>
    <property type="evidence" value="ECO:0007669"/>
    <property type="project" value="InterPro"/>
</dbReference>
<protein>
    <submittedName>
        <fullName evidence="13">Fibrinogen alpha chain</fullName>
    </submittedName>
</protein>
<feature type="signal peptide" evidence="11">
    <location>
        <begin position="1"/>
        <end position="19"/>
    </location>
</feature>
<keyword evidence="7" id="KW-1015">Disulfide bond</keyword>
<proteinExistence type="predicted"/>
<dbReference type="Gene3D" id="1.20.5.50">
    <property type="match status" value="2"/>
</dbReference>
<dbReference type="GO" id="GO:0030674">
    <property type="term" value="F:protein-macromolecule adaptor activity"/>
    <property type="evidence" value="ECO:0007669"/>
    <property type="project" value="TreeGrafter"/>
</dbReference>
<keyword evidence="4 11" id="KW-0732">Signal</keyword>
<evidence type="ECO:0000256" key="9">
    <source>
        <dbReference type="SAM" id="Coils"/>
    </source>
</evidence>
<dbReference type="GO" id="GO:0034116">
    <property type="term" value="P:positive regulation of heterotypic cell-cell adhesion"/>
    <property type="evidence" value="ECO:0007669"/>
    <property type="project" value="TreeGrafter"/>
</dbReference>
<feature type="compositionally biased region" description="Polar residues" evidence="10">
    <location>
        <begin position="288"/>
        <end position="298"/>
    </location>
</feature>
<evidence type="ECO:0000256" key="5">
    <source>
        <dbReference type="ARBA" id="ARBA00023054"/>
    </source>
</evidence>
<feature type="region of interest" description="Disordered" evidence="10">
    <location>
        <begin position="260"/>
        <end position="298"/>
    </location>
</feature>
<evidence type="ECO:0000256" key="8">
    <source>
        <dbReference type="ARBA" id="ARBA00025974"/>
    </source>
</evidence>
<dbReference type="GO" id="GO:0042730">
    <property type="term" value="P:fibrinolysis"/>
    <property type="evidence" value="ECO:0007669"/>
    <property type="project" value="TreeGrafter"/>
</dbReference>
<dbReference type="GO" id="GO:0070527">
    <property type="term" value="P:platelet aggregation"/>
    <property type="evidence" value="ECO:0007669"/>
    <property type="project" value="Ensembl"/>
</dbReference>
<evidence type="ECO:0000313" key="14">
    <source>
        <dbReference type="Proteomes" id="UP000694397"/>
    </source>
</evidence>
<accession>A0A8C9RJL3</accession>
<keyword evidence="14" id="KW-1185">Reference proteome</keyword>
<evidence type="ECO:0000256" key="1">
    <source>
        <dbReference type="ARBA" id="ARBA00004613"/>
    </source>
</evidence>
<dbReference type="GO" id="GO:0005201">
    <property type="term" value="F:extracellular matrix structural constituent"/>
    <property type="evidence" value="ECO:0007669"/>
    <property type="project" value="TreeGrafter"/>
</dbReference>
<reference evidence="13 14" key="1">
    <citation type="submission" date="2019-04" db="EMBL/GenBank/DDBJ databases">
        <authorList>
            <consortium name="Wellcome Sanger Institute Data Sharing"/>
        </authorList>
    </citation>
    <scope>NUCLEOTIDE SEQUENCE [LARGE SCALE GENOMIC DNA]</scope>
</reference>
<evidence type="ECO:0000256" key="10">
    <source>
        <dbReference type="SAM" id="MobiDB-lite"/>
    </source>
</evidence>
<comment type="subunit">
    <text evidence="8">Heterohexamer; disulfide linked. Contains 2 sets of 3 non-identical chains (alpha, beta and gamma). The 2 heterotrimers are in head to head conformation with the N-termini in a small central domain.</text>
</comment>
<evidence type="ECO:0000256" key="6">
    <source>
        <dbReference type="ARBA" id="ARBA00023084"/>
    </source>
</evidence>
<keyword evidence="2" id="KW-0964">Secreted</keyword>
<dbReference type="GO" id="GO:0030194">
    <property type="term" value="P:positive regulation of blood coagulation"/>
    <property type="evidence" value="ECO:0007669"/>
    <property type="project" value="Ensembl"/>
</dbReference>
<comment type="subcellular location">
    <subcellularLocation>
        <location evidence="1">Secreted</location>
    </subcellularLocation>
</comment>
<evidence type="ECO:0000259" key="12">
    <source>
        <dbReference type="SMART" id="SM01212"/>
    </source>
</evidence>
<dbReference type="GO" id="GO:0005577">
    <property type="term" value="C:fibrinogen complex"/>
    <property type="evidence" value="ECO:0007669"/>
    <property type="project" value="InterPro"/>
</dbReference>
<dbReference type="SUPFAM" id="SSF58010">
    <property type="entry name" value="Fibrinogen coiled-coil and central regions"/>
    <property type="match status" value="2"/>
</dbReference>
<dbReference type="GO" id="GO:0072377">
    <property type="term" value="P:blood coagulation, common pathway"/>
    <property type="evidence" value="ECO:0007669"/>
    <property type="project" value="TreeGrafter"/>
</dbReference>
<evidence type="ECO:0000256" key="2">
    <source>
        <dbReference type="ARBA" id="ARBA00022525"/>
    </source>
</evidence>
<dbReference type="GeneTree" id="ENSGT00940000157467"/>
<keyword evidence="6" id="KW-0094">Blood coagulation</keyword>
<keyword evidence="3" id="KW-0356">Hemostasis</keyword>
<feature type="coiled-coil region" evidence="9">
    <location>
        <begin position="138"/>
        <end position="168"/>
    </location>
</feature>
<evidence type="ECO:0000256" key="11">
    <source>
        <dbReference type="SAM" id="SignalP"/>
    </source>
</evidence>
<keyword evidence="5 9" id="KW-0175">Coiled coil</keyword>
<dbReference type="GO" id="GO:0051258">
    <property type="term" value="P:protein polymerization"/>
    <property type="evidence" value="ECO:0007669"/>
    <property type="project" value="InterPro"/>
</dbReference>
<sequence>MGLQRSLCLLLLLVSSAQLEPSPTVGPRGNRPVEHGYKSETCAKEKQWPFCSDEDWGPKCPSGCRIQGLLDKADQQLTIKIDRIRKFLEDNRKHYKNTDQFAKQTYDYIREKLVSDTGNDNKYMSLADQLRQRIITMKVKIDRQLRLLEALKKRVQDQVKEMQRLEVDIDIKLRACKGSCADYSEYSVDKDSYVTLEKQLNSLDEMKLQNVETISSLKVMKSRPMKDVLVSNIFKSAGPDREAQKQEFFPNVQQVKLFLESEGSSPSTPATISKTSVCSVHKPKAQPPRTTKSSRSPEQCSLGAALPLCSSDELKSRCPSGCTVQGLLDAAERSVSQRISKICERIIEDENALNRTLLLTKELYYDQRRTIVKHYIAETRQLELQEELQLKLSTLQKRSADLAKMLEAKRSLIRQQIMAMHQTEVDVDIKMRACQGSCRSAFIYHINPQDYESLEDELSKAGQTSGQMWRLTINAGKIQMESLDRNSASLPSYRDHPFIREEFLSQFEDMPEYRVSAEKSAQKKKN</sequence>
<dbReference type="PANTHER" id="PTHR47221:SF6">
    <property type="entry name" value="FIBRINOGEN ALPHA CHAIN"/>
    <property type="match status" value="1"/>
</dbReference>
<dbReference type="Ensembl" id="ENSSFOT00015013802.2">
    <property type="protein sequence ID" value="ENSSFOP00015013633.2"/>
    <property type="gene ID" value="ENSSFOG00015008811.2"/>
</dbReference>
<evidence type="ECO:0000256" key="4">
    <source>
        <dbReference type="ARBA" id="ARBA00022729"/>
    </source>
</evidence>
<evidence type="ECO:0000313" key="13">
    <source>
        <dbReference type="Ensembl" id="ENSSFOP00015013633.2"/>
    </source>
</evidence>
<name>A0A8C9RJL3_SCLFO</name>
<evidence type="ECO:0000256" key="3">
    <source>
        <dbReference type="ARBA" id="ARBA00022696"/>
    </source>
</evidence>